<accession>A0A0C2WW02</accession>
<comment type="subcellular location">
    <subcellularLocation>
        <location evidence="1">Nucleus</location>
    </subcellularLocation>
</comment>
<protein>
    <recommendedName>
        <fullName evidence="2">Ribonuclease H2 subunit B</fullName>
    </recommendedName>
    <alternativeName>
        <fullName evidence="5">Ribonuclease HI subunit B</fullName>
    </alternativeName>
</protein>
<gene>
    <name evidence="9" type="ORF">M378DRAFT_161613</name>
</gene>
<dbReference type="GO" id="GO:0006401">
    <property type="term" value="P:RNA catabolic process"/>
    <property type="evidence" value="ECO:0007669"/>
    <property type="project" value="TreeGrafter"/>
</dbReference>
<evidence type="ECO:0000313" key="10">
    <source>
        <dbReference type="Proteomes" id="UP000054549"/>
    </source>
</evidence>
<dbReference type="Proteomes" id="UP000054549">
    <property type="component" value="Unassembled WGS sequence"/>
</dbReference>
<dbReference type="PANTHER" id="PTHR13383">
    <property type="entry name" value="RIBONUCLEASE H2 SUBUNIT B"/>
    <property type="match status" value="1"/>
</dbReference>
<dbReference type="GO" id="GO:0005654">
    <property type="term" value="C:nucleoplasm"/>
    <property type="evidence" value="ECO:0007669"/>
    <property type="project" value="TreeGrafter"/>
</dbReference>
<feature type="domain" description="Rnh202 triple barrel" evidence="8">
    <location>
        <begin position="14"/>
        <end position="82"/>
    </location>
</feature>
<dbReference type="CDD" id="cd09270">
    <property type="entry name" value="RNase_H2-B"/>
    <property type="match status" value="1"/>
</dbReference>
<evidence type="ECO:0000256" key="3">
    <source>
        <dbReference type="ARBA" id="ARBA00023242"/>
    </source>
</evidence>
<keyword evidence="10" id="KW-1185">Reference proteome</keyword>
<dbReference type="FunCoup" id="A0A0C2WW02">
    <property type="interactions" value="51"/>
</dbReference>
<proteinExistence type="predicted"/>
<evidence type="ECO:0000256" key="5">
    <source>
        <dbReference type="ARBA" id="ARBA00033464"/>
    </source>
</evidence>
<dbReference type="InterPro" id="IPR019024">
    <property type="entry name" value="RNase_H2_suB_wHTH"/>
</dbReference>
<dbReference type="InterPro" id="IPR041195">
    <property type="entry name" value="Rnh202_N"/>
</dbReference>
<dbReference type="Pfam" id="PF09468">
    <property type="entry name" value="RNase_H2-Ydr279"/>
    <property type="match status" value="1"/>
</dbReference>
<name>A0A0C2WW02_AMAMK</name>
<feature type="region of interest" description="Disordered" evidence="6">
    <location>
        <begin position="258"/>
        <end position="287"/>
    </location>
</feature>
<comment type="function">
    <text evidence="4">Non catalytic subunit of RNase H2, an endonuclease that specifically degrades the RNA of RNA:DNA hybrids. Participates in DNA replication, possibly by mediating the removal of lagging-strand Okazaki fragment RNA primers during DNA replication. Mediates the excision of single ribonucleotides from DNA:RNA duplexes.</text>
</comment>
<dbReference type="Gene3D" id="1.10.20.120">
    <property type="match status" value="1"/>
</dbReference>
<reference evidence="9 10" key="1">
    <citation type="submission" date="2014-04" db="EMBL/GenBank/DDBJ databases">
        <title>Evolutionary Origins and Diversification of the Mycorrhizal Mutualists.</title>
        <authorList>
            <consortium name="DOE Joint Genome Institute"/>
            <consortium name="Mycorrhizal Genomics Consortium"/>
            <person name="Kohler A."/>
            <person name="Kuo A."/>
            <person name="Nagy L.G."/>
            <person name="Floudas D."/>
            <person name="Copeland A."/>
            <person name="Barry K.W."/>
            <person name="Cichocki N."/>
            <person name="Veneault-Fourrey C."/>
            <person name="LaButti K."/>
            <person name="Lindquist E.A."/>
            <person name="Lipzen A."/>
            <person name="Lundell T."/>
            <person name="Morin E."/>
            <person name="Murat C."/>
            <person name="Riley R."/>
            <person name="Ohm R."/>
            <person name="Sun H."/>
            <person name="Tunlid A."/>
            <person name="Henrissat B."/>
            <person name="Grigoriev I.V."/>
            <person name="Hibbett D.S."/>
            <person name="Martin F."/>
        </authorList>
    </citation>
    <scope>NUCLEOTIDE SEQUENCE [LARGE SCALE GENOMIC DNA]</scope>
    <source>
        <strain evidence="9 10">Koide BX008</strain>
    </source>
</reference>
<dbReference type="AlphaFoldDB" id="A0A0C2WW02"/>
<dbReference type="InterPro" id="IPR040456">
    <property type="entry name" value="RNase_H2_suB"/>
</dbReference>
<feature type="domain" description="Ribonuclease H2 subunit B wHTH" evidence="7">
    <location>
        <begin position="85"/>
        <end position="234"/>
    </location>
</feature>
<dbReference type="STRING" id="946122.A0A0C2WW02"/>
<dbReference type="PANTHER" id="PTHR13383:SF11">
    <property type="entry name" value="RIBONUCLEASE H2 SUBUNIT B"/>
    <property type="match status" value="1"/>
</dbReference>
<dbReference type="Pfam" id="PF17745">
    <property type="entry name" value="Ydr279_N"/>
    <property type="match status" value="1"/>
</dbReference>
<evidence type="ECO:0000256" key="2">
    <source>
        <dbReference type="ARBA" id="ARBA00019062"/>
    </source>
</evidence>
<dbReference type="InParanoid" id="A0A0C2WW02"/>
<dbReference type="GO" id="GO:0032299">
    <property type="term" value="C:ribonuclease H2 complex"/>
    <property type="evidence" value="ECO:0007669"/>
    <property type="project" value="InterPro"/>
</dbReference>
<evidence type="ECO:0000313" key="9">
    <source>
        <dbReference type="EMBL" id="KIL65967.1"/>
    </source>
</evidence>
<organism evidence="9 10">
    <name type="scientific">Amanita muscaria (strain Koide BX008)</name>
    <dbReference type="NCBI Taxonomy" id="946122"/>
    <lineage>
        <taxon>Eukaryota</taxon>
        <taxon>Fungi</taxon>
        <taxon>Dikarya</taxon>
        <taxon>Basidiomycota</taxon>
        <taxon>Agaricomycotina</taxon>
        <taxon>Agaricomycetes</taxon>
        <taxon>Agaricomycetidae</taxon>
        <taxon>Agaricales</taxon>
        <taxon>Pluteineae</taxon>
        <taxon>Amanitaceae</taxon>
        <taxon>Amanita</taxon>
    </lineage>
</organism>
<evidence type="ECO:0000256" key="1">
    <source>
        <dbReference type="ARBA" id="ARBA00004123"/>
    </source>
</evidence>
<evidence type="ECO:0000256" key="6">
    <source>
        <dbReference type="SAM" id="MobiDB-lite"/>
    </source>
</evidence>
<evidence type="ECO:0000256" key="4">
    <source>
        <dbReference type="ARBA" id="ARBA00024778"/>
    </source>
</evidence>
<dbReference type="HOGENOM" id="CLU_058486_0_0_1"/>
<dbReference type="Gene3D" id="2.20.25.530">
    <property type="match status" value="1"/>
</dbReference>
<evidence type="ECO:0000259" key="7">
    <source>
        <dbReference type="Pfam" id="PF09468"/>
    </source>
</evidence>
<sequence length="306" mass="34330">MTSYLSVLPVAHPHSPANFLRLPHPRTGIASLFLPISGHNEVSNDVLHMLEVQAVTPVEARSWFLKGEIISDGKLLVMTPIDLVFLLLPILQAVYSYEDEYENHFRQMDDIFEDAARKIENSVSNDQVSSRDILQFASFQCTKDALQRICDVKEVTPDIIVYRYNPNKVVEYLKKKVTYLTASPIIDGSKTIIRSLAKDGLMEDGNEQLLEVGRIRAACEVLGQYLPTNTRSALFASYDFRALDAHIKTIRAEITAPPESKKQVSVKGTQPSEDKKRKSKASNGVEKLKKANVNGMAKLSKYFTKS</sequence>
<dbReference type="OrthoDB" id="29098at2759"/>
<dbReference type="EMBL" id="KN818239">
    <property type="protein sequence ID" value="KIL65967.1"/>
    <property type="molecule type" value="Genomic_DNA"/>
</dbReference>
<evidence type="ECO:0000259" key="8">
    <source>
        <dbReference type="Pfam" id="PF17745"/>
    </source>
</evidence>
<keyword evidence="3" id="KW-0539">Nucleus</keyword>